<evidence type="ECO:0000313" key="1">
    <source>
        <dbReference type="EMBL" id="MBT9809562.1"/>
    </source>
</evidence>
<evidence type="ECO:0000313" key="2">
    <source>
        <dbReference type="Proteomes" id="UP000708338"/>
    </source>
</evidence>
<sequence length="85" mass="10115">MDHDMMLFSNSLENARAELSDKMKLCKLQDRYGHVWEIQKIEFCEPYTILRLGNKGTDNYSAIFLRNPMYEDGDTDKLSDWELIY</sequence>
<gene>
    <name evidence="1" type="ORF">GPL26_07875</name>
</gene>
<proteinExistence type="predicted"/>
<dbReference type="AlphaFoldDB" id="A0AA41K5J6"/>
<organism evidence="1 2">
    <name type="scientific">Enterocloster citroniae</name>
    <dbReference type="NCBI Taxonomy" id="358743"/>
    <lineage>
        <taxon>Bacteria</taxon>
        <taxon>Bacillati</taxon>
        <taxon>Bacillota</taxon>
        <taxon>Clostridia</taxon>
        <taxon>Lachnospirales</taxon>
        <taxon>Lachnospiraceae</taxon>
        <taxon>Enterocloster</taxon>
    </lineage>
</organism>
<comment type="caution">
    <text evidence="1">The sequence shown here is derived from an EMBL/GenBank/DDBJ whole genome shotgun (WGS) entry which is preliminary data.</text>
</comment>
<dbReference type="EMBL" id="WQPS01000007">
    <property type="protein sequence ID" value="MBT9809562.1"/>
    <property type="molecule type" value="Genomic_DNA"/>
</dbReference>
<name>A0AA41K5J6_9FIRM</name>
<dbReference type="Proteomes" id="UP000708338">
    <property type="component" value="Unassembled WGS sequence"/>
</dbReference>
<protein>
    <submittedName>
        <fullName evidence="1">Uncharacterized protein</fullName>
    </submittedName>
</protein>
<dbReference type="RefSeq" id="WP_215630024.1">
    <property type="nucleotide sequence ID" value="NZ_JAWQDS010000001.1"/>
</dbReference>
<reference evidence="1" key="1">
    <citation type="journal article" date="2021" name="Gut Microbes">
        <title>A synthetic consortium of 100 gut commensals modulates the composition and function in a colon model of the microbiome of elderly subjects.</title>
        <authorList>
            <person name="Perez M."/>
            <person name="Ntemiri A."/>
            <person name="Tan H."/>
            <person name="Harris H.M.B."/>
            <person name="Roager H.M."/>
            <person name="Ribiere C."/>
            <person name="O'Toole P.W."/>
        </authorList>
    </citation>
    <scope>NUCLEOTIDE SEQUENCE</scope>
    <source>
        <strain evidence="1">MCC335</strain>
    </source>
</reference>
<accession>A0AA41K5J6</accession>